<keyword evidence="2" id="KW-1185">Reference proteome</keyword>
<reference evidence="1 2" key="1">
    <citation type="submission" date="2016-12" db="EMBL/GenBank/DDBJ databases">
        <title>The new phylogeny of genus Mycobacterium.</title>
        <authorList>
            <person name="Tortoli E."/>
            <person name="Trovato A."/>
            <person name="Cirillo D.M."/>
        </authorList>
    </citation>
    <scope>NUCLEOTIDE SEQUENCE [LARGE SCALE GENOMIC DNA]</scope>
    <source>
        <strain evidence="1 2">DSM 45069</strain>
    </source>
</reference>
<organism evidence="1 2">
    <name type="scientific">Mycobacterium arosiense ATCC BAA-1401 = DSM 45069</name>
    <dbReference type="NCBI Taxonomy" id="1265311"/>
    <lineage>
        <taxon>Bacteria</taxon>
        <taxon>Bacillati</taxon>
        <taxon>Actinomycetota</taxon>
        <taxon>Actinomycetes</taxon>
        <taxon>Mycobacteriales</taxon>
        <taxon>Mycobacteriaceae</taxon>
        <taxon>Mycobacterium</taxon>
        <taxon>Mycobacterium avium complex (MAC)</taxon>
    </lineage>
</organism>
<dbReference type="InterPro" id="IPR038468">
    <property type="entry name" value="MmpS_C"/>
</dbReference>
<gene>
    <name evidence="1" type="ORF">BST14_26825</name>
</gene>
<dbReference type="Gene3D" id="2.60.40.2880">
    <property type="entry name" value="MmpS1-5, C-terminal soluble domain"/>
    <property type="match status" value="1"/>
</dbReference>
<sequence length="121" mass="13408">MSSVALAPVAHAEDIVTYEIVSDQVTKANVEYYDHSVRQSLVDVPLPWRMNAAVSDPRSVSAEVRADWRSSIAALPAWRPNNWVTVRIWSRGSLLCQNTLDVGNATCYGNTPLQMGPEIPR</sequence>
<name>A0A1W9Z5K9_MYCAI</name>
<evidence type="ECO:0000313" key="2">
    <source>
        <dbReference type="Proteomes" id="UP000192707"/>
    </source>
</evidence>
<evidence type="ECO:0000313" key="1">
    <source>
        <dbReference type="EMBL" id="ORA07673.1"/>
    </source>
</evidence>
<proteinExistence type="predicted"/>
<dbReference type="Proteomes" id="UP000192707">
    <property type="component" value="Unassembled WGS sequence"/>
</dbReference>
<dbReference type="AlphaFoldDB" id="A0A1W9Z5K9"/>
<accession>A0A1W9Z5K9</accession>
<dbReference type="EMBL" id="MVHG01000131">
    <property type="protein sequence ID" value="ORA07673.1"/>
    <property type="molecule type" value="Genomic_DNA"/>
</dbReference>
<protein>
    <submittedName>
        <fullName evidence="1">Uncharacterized protein</fullName>
    </submittedName>
</protein>
<comment type="caution">
    <text evidence="1">The sequence shown here is derived from an EMBL/GenBank/DDBJ whole genome shotgun (WGS) entry which is preliminary data.</text>
</comment>